<feature type="domain" description="Tyr recombinase" evidence="2">
    <location>
        <begin position="15"/>
        <end position="235"/>
    </location>
</feature>
<organism evidence="3 4">
    <name type="scientific">Exocentrus adspersus</name>
    <dbReference type="NCBI Taxonomy" id="1586481"/>
    <lineage>
        <taxon>Eukaryota</taxon>
        <taxon>Metazoa</taxon>
        <taxon>Ecdysozoa</taxon>
        <taxon>Arthropoda</taxon>
        <taxon>Hexapoda</taxon>
        <taxon>Insecta</taxon>
        <taxon>Pterygota</taxon>
        <taxon>Neoptera</taxon>
        <taxon>Endopterygota</taxon>
        <taxon>Coleoptera</taxon>
        <taxon>Polyphaga</taxon>
        <taxon>Cucujiformia</taxon>
        <taxon>Chrysomeloidea</taxon>
        <taxon>Cerambycidae</taxon>
        <taxon>Lamiinae</taxon>
        <taxon>Acanthocinini</taxon>
        <taxon>Exocentrus</taxon>
    </lineage>
</organism>
<proteinExistence type="predicted"/>
<evidence type="ECO:0000313" key="4">
    <source>
        <dbReference type="Proteomes" id="UP001159042"/>
    </source>
</evidence>
<dbReference type="GO" id="GO:0003677">
    <property type="term" value="F:DNA binding"/>
    <property type="evidence" value="ECO:0007669"/>
    <property type="project" value="InterPro"/>
</dbReference>
<name>A0AAV8VN57_9CUCU</name>
<dbReference type="PANTHER" id="PTHR35617:SF3">
    <property type="entry name" value="CORE-BINDING (CB) DOMAIN-CONTAINING PROTEIN"/>
    <property type="match status" value="1"/>
</dbReference>
<protein>
    <recommendedName>
        <fullName evidence="2">Tyr recombinase domain-containing protein</fullName>
    </recommendedName>
</protein>
<sequence length="235" mass="27274">MVKRFLKGAFRANPSKPRYKFTWDPAIVLQYIESMGPNERMNIEQLGKKLLTLLALTTAHRVQTFSLIKTENIIQGSTEIQILIPDTIKTSNPNNFQPILRVPFYDENVNIYVGRTLLQYLKQTKDIRVTNELFITHKKPHRRASTQTLSRWIKEILRKSGIDTNKYKAHSTRHASTSAANRAGVNLDEIRKTAGWTEKSVVFAKFYNRSLVNISKLKDTLNIYQFDHVVKRREV</sequence>
<dbReference type="Pfam" id="PF00589">
    <property type="entry name" value="Phage_integrase"/>
    <property type="match status" value="1"/>
</dbReference>
<dbReference type="Proteomes" id="UP001159042">
    <property type="component" value="Unassembled WGS sequence"/>
</dbReference>
<gene>
    <name evidence="3" type="ORF">NQ315_014773</name>
</gene>
<dbReference type="InterPro" id="IPR013762">
    <property type="entry name" value="Integrase-like_cat_sf"/>
</dbReference>
<keyword evidence="1" id="KW-0233">DNA recombination</keyword>
<accession>A0AAV8VN57</accession>
<reference evidence="3 4" key="1">
    <citation type="journal article" date="2023" name="Insect Mol. Biol.">
        <title>Genome sequencing provides insights into the evolution of gene families encoding plant cell wall-degrading enzymes in longhorned beetles.</title>
        <authorList>
            <person name="Shin N.R."/>
            <person name="Okamura Y."/>
            <person name="Kirsch R."/>
            <person name="Pauchet Y."/>
        </authorList>
    </citation>
    <scope>NUCLEOTIDE SEQUENCE [LARGE SCALE GENOMIC DNA]</scope>
    <source>
        <strain evidence="3">EAD_L_NR</strain>
    </source>
</reference>
<comment type="caution">
    <text evidence="3">The sequence shown here is derived from an EMBL/GenBank/DDBJ whole genome shotgun (WGS) entry which is preliminary data.</text>
</comment>
<dbReference type="InterPro" id="IPR011010">
    <property type="entry name" value="DNA_brk_join_enz"/>
</dbReference>
<keyword evidence="4" id="KW-1185">Reference proteome</keyword>
<dbReference type="Gene3D" id="1.10.443.10">
    <property type="entry name" value="Intergrase catalytic core"/>
    <property type="match status" value="1"/>
</dbReference>
<dbReference type="SUPFAM" id="SSF56349">
    <property type="entry name" value="DNA breaking-rejoining enzymes"/>
    <property type="match status" value="1"/>
</dbReference>
<evidence type="ECO:0000256" key="1">
    <source>
        <dbReference type="ARBA" id="ARBA00023172"/>
    </source>
</evidence>
<dbReference type="EMBL" id="JANEYG010000055">
    <property type="protein sequence ID" value="KAJ8915266.1"/>
    <property type="molecule type" value="Genomic_DNA"/>
</dbReference>
<evidence type="ECO:0000259" key="2">
    <source>
        <dbReference type="PROSITE" id="PS51898"/>
    </source>
</evidence>
<evidence type="ECO:0000313" key="3">
    <source>
        <dbReference type="EMBL" id="KAJ8915266.1"/>
    </source>
</evidence>
<dbReference type="GO" id="GO:0015074">
    <property type="term" value="P:DNA integration"/>
    <property type="evidence" value="ECO:0007669"/>
    <property type="project" value="InterPro"/>
</dbReference>
<dbReference type="PANTHER" id="PTHR35617">
    <property type="entry name" value="PHAGE_INTEGRASE DOMAIN-CONTAINING PROTEIN"/>
    <property type="match status" value="1"/>
</dbReference>
<dbReference type="GO" id="GO:0006310">
    <property type="term" value="P:DNA recombination"/>
    <property type="evidence" value="ECO:0007669"/>
    <property type="project" value="UniProtKB-KW"/>
</dbReference>
<dbReference type="AlphaFoldDB" id="A0AAV8VN57"/>
<dbReference type="PROSITE" id="PS51898">
    <property type="entry name" value="TYR_RECOMBINASE"/>
    <property type="match status" value="1"/>
</dbReference>
<dbReference type="InterPro" id="IPR002104">
    <property type="entry name" value="Integrase_catalytic"/>
</dbReference>